<dbReference type="STRING" id="1302689.RG47T_1867"/>
<protein>
    <recommendedName>
        <fullName evidence="1">Cyclic nucleotide-binding domain-containing protein</fullName>
    </recommendedName>
</protein>
<evidence type="ECO:0000259" key="1">
    <source>
        <dbReference type="Pfam" id="PF00027"/>
    </source>
</evidence>
<dbReference type="SUPFAM" id="SSF51206">
    <property type="entry name" value="cAMP-binding domain-like"/>
    <property type="match status" value="1"/>
</dbReference>
<organism evidence="2 3">
    <name type="scientific">Mucilaginibacter polytrichastri</name>
    <dbReference type="NCBI Taxonomy" id="1302689"/>
    <lineage>
        <taxon>Bacteria</taxon>
        <taxon>Pseudomonadati</taxon>
        <taxon>Bacteroidota</taxon>
        <taxon>Sphingobacteriia</taxon>
        <taxon>Sphingobacteriales</taxon>
        <taxon>Sphingobacteriaceae</taxon>
        <taxon>Mucilaginibacter</taxon>
    </lineage>
</organism>
<dbReference type="CDD" id="cd00038">
    <property type="entry name" value="CAP_ED"/>
    <property type="match status" value="1"/>
</dbReference>
<reference evidence="2 3" key="1">
    <citation type="submission" date="2016-11" db="EMBL/GenBank/DDBJ databases">
        <title>Whole Genome Sequencing of Mucilaginibacter polytrichastri RG4-7(T) isolated from the moss sample.</title>
        <authorList>
            <person name="Li Y."/>
        </authorList>
    </citation>
    <scope>NUCLEOTIDE SEQUENCE [LARGE SCALE GENOMIC DNA]</scope>
    <source>
        <strain evidence="2 3">RG4-7</strain>
    </source>
</reference>
<dbReference type="RefSeq" id="WP_074489107.1">
    <property type="nucleotide sequence ID" value="NZ_FPAM01000030.1"/>
</dbReference>
<dbReference type="Gene3D" id="2.60.120.10">
    <property type="entry name" value="Jelly Rolls"/>
    <property type="match status" value="1"/>
</dbReference>
<dbReference type="InterPro" id="IPR018490">
    <property type="entry name" value="cNMP-bd_dom_sf"/>
</dbReference>
<sequence length="192" mass="22164">MLTEFEAYLQMHGLPGEAIHRISGLATRRTLRRNEFLFRTGEICRHKVFVLKGLLRTYNTTPDGNEHILQFSPEHSWTLDVESYDRQVPSLAGIGAIEHSELLLWHKPDFNTLLAEVPQLKIFADQLIARNVHQSRHRILTALSATPEEKYEDFVRTFPGLLSRLPLRMIASYLGISLKTLNRVRHAQLQRS</sequence>
<dbReference type="InterPro" id="IPR014710">
    <property type="entry name" value="RmlC-like_jellyroll"/>
</dbReference>
<gene>
    <name evidence="2" type="ORF">RG47T_1867</name>
</gene>
<feature type="domain" description="Cyclic nucleotide-binding" evidence="1">
    <location>
        <begin position="29"/>
        <end position="115"/>
    </location>
</feature>
<dbReference type="Pfam" id="PF00027">
    <property type="entry name" value="cNMP_binding"/>
    <property type="match status" value="1"/>
</dbReference>
<name>A0A1Q5ZXD8_9SPHI</name>
<dbReference type="EMBL" id="MPPL01000001">
    <property type="protein sequence ID" value="OKS86411.1"/>
    <property type="molecule type" value="Genomic_DNA"/>
</dbReference>
<dbReference type="Proteomes" id="UP000186720">
    <property type="component" value="Unassembled WGS sequence"/>
</dbReference>
<dbReference type="OrthoDB" id="1092431at2"/>
<proteinExistence type="predicted"/>
<comment type="caution">
    <text evidence="2">The sequence shown here is derived from an EMBL/GenBank/DDBJ whole genome shotgun (WGS) entry which is preliminary data.</text>
</comment>
<accession>A0A1Q5ZXD8</accession>
<dbReference type="AlphaFoldDB" id="A0A1Q5ZXD8"/>
<evidence type="ECO:0000313" key="3">
    <source>
        <dbReference type="Proteomes" id="UP000186720"/>
    </source>
</evidence>
<dbReference type="InterPro" id="IPR000595">
    <property type="entry name" value="cNMP-bd_dom"/>
</dbReference>
<keyword evidence="3" id="KW-1185">Reference proteome</keyword>
<evidence type="ECO:0000313" key="2">
    <source>
        <dbReference type="EMBL" id="OKS86411.1"/>
    </source>
</evidence>